<evidence type="ECO:0000313" key="7">
    <source>
        <dbReference type="Proteomes" id="UP000642070"/>
    </source>
</evidence>
<dbReference type="SMART" id="SM00421">
    <property type="entry name" value="HTH_LUXR"/>
    <property type="match status" value="1"/>
</dbReference>
<keyword evidence="7" id="KW-1185">Reference proteome</keyword>
<dbReference type="InterPro" id="IPR036388">
    <property type="entry name" value="WH-like_DNA-bd_sf"/>
</dbReference>
<feature type="domain" description="HTH luxR-type" evidence="5">
    <location>
        <begin position="264"/>
        <end position="329"/>
    </location>
</feature>
<proteinExistence type="predicted"/>
<evidence type="ECO:0000313" key="6">
    <source>
        <dbReference type="EMBL" id="GGM89992.1"/>
    </source>
</evidence>
<accession>A0A917UH33</accession>
<feature type="region of interest" description="Disordered" evidence="4">
    <location>
        <begin position="209"/>
        <end position="234"/>
    </location>
</feature>
<name>A0A917UH33_9ACTN</name>
<protein>
    <recommendedName>
        <fullName evidence="5">HTH luxR-type domain-containing protein</fullName>
    </recommendedName>
</protein>
<evidence type="ECO:0000256" key="4">
    <source>
        <dbReference type="SAM" id="MobiDB-lite"/>
    </source>
</evidence>
<reference evidence="6" key="1">
    <citation type="journal article" date="2014" name="Int. J. Syst. Evol. Microbiol.">
        <title>Complete genome sequence of Corynebacterium casei LMG S-19264T (=DSM 44701T), isolated from a smear-ripened cheese.</title>
        <authorList>
            <consortium name="US DOE Joint Genome Institute (JGI-PGF)"/>
            <person name="Walter F."/>
            <person name="Albersmeier A."/>
            <person name="Kalinowski J."/>
            <person name="Ruckert C."/>
        </authorList>
    </citation>
    <scope>NUCLEOTIDE SEQUENCE</scope>
    <source>
        <strain evidence="6">JCM 19831</strain>
    </source>
</reference>
<keyword evidence="3" id="KW-0804">Transcription</keyword>
<keyword evidence="2" id="KW-0238">DNA-binding</keyword>
<dbReference type="InterPro" id="IPR016032">
    <property type="entry name" value="Sig_transdc_resp-reg_C-effctor"/>
</dbReference>
<dbReference type="InterPro" id="IPR000792">
    <property type="entry name" value="Tscrpt_reg_LuxR_C"/>
</dbReference>
<dbReference type="PROSITE" id="PS50043">
    <property type="entry name" value="HTH_LUXR_2"/>
    <property type="match status" value="1"/>
</dbReference>
<dbReference type="Gene3D" id="1.10.10.10">
    <property type="entry name" value="Winged helix-like DNA-binding domain superfamily/Winged helix DNA-binding domain"/>
    <property type="match status" value="1"/>
</dbReference>
<dbReference type="EMBL" id="BMPI01000136">
    <property type="protein sequence ID" value="GGM89992.1"/>
    <property type="molecule type" value="Genomic_DNA"/>
</dbReference>
<keyword evidence="1" id="KW-0805">Transcription regulation</keyword>
<evidence type="ECO:0000259" key="5">
    <source>
        <dbReference type="PROSITE" id="PS50043"/>
    </source>
</evidence>
<reference evidence="6" key="2">
    <citation type="submission" date="2020-09" db="EMBL/GenBank/DDBJ databases">
        <authorList>
            <person name="Sun Q."/>
            <person name="Ohkuma M."/>
        </authorList>
    </citation>
    <scope>NUCLEOTIDE SEQUENCE</scope>
    <source>
        <strain evidence="6">JCM 19831</strain>
    </source>
</reference>
<gene>
    <name evidence="6" type="ORF">GCM10007977_110050</name>
</gene>
<feature type="compositionally biased region" description="Low complexity" evidence="4">
    <location>
        <begin position="103"/>
        <end position="116"/>
    </location>
</feature>
<dbReference type="GO" id="GO:0003677">
    <property type="term" value="F:DNA binding"/>
    <property type="evidence" value="ECO:0007669"/>
    <property type="project" value="UniProtKB-KW"/>
</dbReference>
<organism evidence="6 7">
    <name type="scientific">Dactylosporangium sucinum</name>
    <dbReference type="NCBI Taxonomy" id="1424081"/>
    <lineage>
        <taxon>Bacteria</taxon>
        <taxon>Bacillati</taxon>
        <taxon>Actinomycetota</taxon>
        <taxon>Actinomycetes</taxon>
        <taxon>Micromonosporales</taxon>
        <taxon>Micromonosporaceae</taxon>
        <taxon>Dactylosporangium</taxon>
    </lineage>
</organism>
<dbReference type="AlphaFoldDB" id="A0A917UH33"/>
<dbReference type="Proteomes" id="UP000642070">
    <property type="component" value="Unassembled WGS sequence"/>
</dbReference>
<comment type="caution">
    <text evidence="6">The sequence shown here is derived from an EMBL/GenBank/DDBJ whole genome shotgun (WGS) entry which is preliminary data.</text>
</comment>
<sequence>MPRPLSAAARRQLSQFAADLRAVREAAGTPTYRRMAVVARHAAPALSRAVAGRAVPSWACVEAFLHACSVTDRREVDQWHRRWAALRAAAAPEAGRRRERRAAQPSAPAQPESSEPAVLVASLPDHTRRMLQVASAIGTSFGLLDLARLMRCGTASLLPALDEALQSGILVVKDDLVAFSSVSAHQVVEASLLRPVAVALREELLARGSSGGATVGQDHPDGGRPPPNQQETGLARQAGTALLPSQAAEPFADQRLGYSAGQRRPGGWESLTEREIYIAGLVGKALTNQQIAHRIGISRHTVNYHLRRIFSKLGIVSRVELASAARERQRSTA</sequence>
<dbReference type="PANTHER" id="PTHR44688">
    <property type="entry name" value="DNA-BINDING TRANSCRIPTIONAL ACTIVATOR DEVR_DOSR"/>
    <property type="match status" value="1"/>
</dbReference>
<feature type="region of interest" description="Disordered" evidence="4">
    <location>
        <begin position="94"/>
        <end position="116"/>
    </location>
</feature>
<evidence type="ECO:0000256" key="3">
    <source>
        <dbReference type="ARBA" id="ARBA00023163"/>
    </source>
</evidence>
<dbReference type="PANTHER" id="PTHR44688:SF16">
    <property type="entry name" value="DNA-BINDING TRANSCRIPTIONAL ACTIVATOR DEVR_DOSR"/>
    <property type="match status" value="1"/>
</dbReference>
<evidence type="ECO:0000256" key="2">
    <source>
        <dbReference type="ARBA" id="ARBA00023125"/>
    </source>
</evidence>
<dbReference type="GO" id="GO:0006355">
    <property type="term" value="P:regulation of DNA-templated transcription"/>
    <property type="evidence" value="ECO:0007669"/>
    <property type="project" value="InterPro"/>
</dbReference>
<evidence type="ECO:0000256" key="1">
    <source>
        <dbReference type="ARBA" id="ARBA00023015"/>
    </source>
</evidence>
<dbReference type="SUPFAM" id="SSF46894">
    <property type="entry name" value="C-terminal effector domain of the bipartite response regulators"/>
    <property type="match status" value="1"/>
</dbReference>
<dbReference type="Pfam" id="PF13560">
    <property type="entry name" value="HTH_31"/>
    <property type="match status" value="1"/>
</dbReference>
<dbReference type="PRINTS" id="PR00038">
    <property type="entry name" value="HTHLUXR"/>
</dbReference>
<dbReference type="Pfam" id="PF00196">
    <property type="entry name" value="GerE"/>
    <property type="match status" value="1"/>
</dbReference>
<dbReference type="CDD" id="cd06170">
    <property type="entry name" value="LuxR_C_like"/>
    <property type="match status" value="1"/>
</dbReference>